<feature type="region of interest" description="Disordered" evidence="1">
    <location>
        <begin position="124"/>
        <end position="158"/>
    </location>
</feature>
<evidence type="ECO:0000313" key="3">
    <source>
        <dbReference type="RefSeq" id="XP_033153410.1"/>
    </source>
</evidence>
<feature type="compositionally biased region" description="Polar residues" evidence="1">
    <location>
        <begin position="332"/>
        <end position="342"/>
    </location>
</feature>
<name>A0A6P8JD07_DROMA</name>
<proteinExistence type="predicted"/>
<gene>
    <name evidence="3" type="primary">LOC117136563</name>
</gene>
<evidence type="ECO:0000256" key="1">
    <source>
        <dbReference type="SAM" id="MobiDB-lite"/>
    </source>
</evidence>
<sequence>MWSVRRGIASATAEGLRKFSPNLGEYSNQLQSWYPPVSHSTNFVKNLEATSKCRNYLRITDEPELPNLANISEQVSRGSHTIPVGSTKLRKSVLDDPPKKFWQKNDSEKYHRTLMDLKTNYSASKSNSTINGSNKPEGHLINLTEPNSHKSSNTPKNSTKNIFRKIVVPNILKFNNPILKIPATRSVHSNSINMINAPKFLTNNIFQNISYESTKQIGHEVNIPPHSLTGHSKSHINSRQSQKRRNFQKNSKYFRKPASIKKFKNKNDPQKSTTYGSSTELKTETQNYSERSQPRKQSRKKFRKSTDEKLKTRTLKIRKSAKTNIKNRKSSSRFSMDSQDVSNPKARGQVYTVPKPKDANASQLPDQSKNEIGLELSNITQFDRESSTTWVSKLDKSFVSSGPTDLYDFRPLDIHSYLKFFESSHSIPPYTKVPWPTPIKPVKRSARSKEKKVVLHLVERKPIKKKYCTTGLCKRPSCFARPYKYHLFRFEICRRKRKAPVKAVSCQTEVNRNRCELCEFSRPKSDPDEPFMIEMKRRQNREQLKQYYLKMAAREKMSCTETLFDKEPDLKPTEPTTKSFSKSRTTCNNNVGKMRHELKQCLVTLNLCGRLVEEWLQLSRCKRRN</sequence>
<dbReference type="AlphaFoldDB" id="A0A6P8JD07"/>
<dbReference type="RefSeq" id="XP_033153410.1">
    <property type="nucleotide sequence ID" value="XM_033297519.1"/>
</dbReference>
<organism evidence="2 3">
    <name type="scientific">Drosophila mauritiana</name>
    <name type="common">Fruit fly</name>
    <dbReference type="NCBI Taxonomy" id="7226"/>
    <lineage>
        <taxon>Eukaryota</taxon>
        <taxon>Metazoa</taxon>
        <taxon>Ecdysozoa</taxon>
        <taxon>Arthropoda</taxon>
        <taxon>Hexapoda</taxon>
        <taxon>Insecta</taxon>
        <taxon>Pterygota</taxon>
        <taxon>Neoptera</taxon>
        <taxon>Endopterygota</taxon>
        <taxon>Diptera</taxon>
        <taxon>Brachycera</taxon>
        <taxon>Muscomorpha</taxon>
        <taxon>Ephydroidea</taxon>
        <taxon>Drosophilidae</taxon>
        <taxon>Drosophila</taxon>
        <taxon>Sophophora</taxon>
    </lineage>
</organism>
<accession>A0A6P8JD07</accession>
<dbReference type="GeneID" id="117136563"/>
<feature type="compositionally biased region" description="Polar residues" evidence="1">
    <location>
        <begin position="124"/>
        <end position="134"/>
    </location>
</feature>
<evidence type="ECO:0000313" key="2">
    <source>
        <dbReference type="Proteomes" id="UP000515162"/>
    </source>
</evidence>
<feature type="compositionally biased region" description="Basic residues" evidence="1">
    <location>
        <begin position="232"/>
        <end position="264"/>
    </location>
</feature>
<feature type="region of interest" description="Disordered" evidence="1">
    <location>
        <begin position="221"/>
        <end position="372"/>
    </location>
</feature>
<feature type="compositionally biased region" description="Basic residues" evidence="1">
    <location>
        <begin position="312"/>
        <end position="331"/>
    </location>
</feature>
<feature type="compositionally biased region" description="Polar residues" evidence="1">
    <location>
        <begin position="144"/>
        <end position="158"/>
    </location>
</feature>
<dbReference type="Proteomes" id="UP000515162">
    <property type="component" value="Chromosome 2R"/>
</dbReference>
<feature type="compositionally biased region" description="Basic residues" evidence="1">
    <location>
        <begin position="294"/>
        <end position="303"/>
    </location>
</feature>
<reference evidence="3" key="1">
    <citation type="submission" date="2025-08" db="UniProtKB">
        <authorList>
            <consortium name="RefSeq"/>
        </authorList>
    </citation>
    <scope>IDENTIFICATION</scope>
    <source>
        <strain evidence="3">Mau12</strain>
        <tissue evidence="3">Whole Body</tissue>
    </source>
</reference>
<feature type="compositionally biased region" description="Polar residues" evidence="1">
    <location>
        <begin position="270"/>
        <end position="291"/>
    </location>
</feature>
<protein>
    <submittedName>
        <fullName evidence="3">Uncharacterized protein LOC117136563</fullName>
    </submittedName>
</protein>
<keyword evidence="2" id="KW-1185">Reference proteome</keyword>